<proteinExistence type="predicted"/>
<evidence type="ECO:0000313" key="2">
    <source>
        <dbReference type="Proteomes" id="UP000297597"/>
    </source>
</evidence>
<sequence length="52" mass="6006">MPMAKKVAIRELRRLGEMGLIEIDRSPPVTRTGKQATSFDYDKYVIKVRVKL</sequence>
<reference evidence="1 2" key="1">
    <citation type="journal article" date="2018" name="Environ. Microbiol.">
        <title>Novel energy conservation strategies and behaviour of Pelotomaculum schinkii driving syntrophic propionate catabolism.</title>
        <authorList>
            <person name="Hidalgo-Ahumada C.A.P."/>
            <person name="Nobu M.K."/>
            <person name="Narihiro T."/>
            <person name="Tamaki H."/>
            <person name="Liu W.T."/>
            <person name="Kamagata Y."/>
            <person name="Stams A.J.M."/>
            <person name="Imachi H."/>
            <person name="Sousa D.Z."/>
        </authorList>
    </citation>
    <scope>NUCLEOTIDE SEQUENCE [LARGE SCALE GENOMIC DNA]</scope>
    <source>
        <strain evidence="1 2">MGP</strain>
    </source>
</reference>
<dbReference type="Proteomes" id="UP000297597">
    <property type="component" value="Unassembled WGS sequence"/>
</dbReference>
<dbReference type="EMBL" id="QFFZ01000107">
    <property type="protein sequence ID" value="TEB06346.1"/>
    <property type="molecule type" value="Genomic_DNA"/>
</dbReference>
<dbReference type="AlphaFoldDB" id="A0A4Y7RBZ4"/>
<gene>
    <name evidence="1" type="ORF">Pmgp_03776</name>
</gene>
<comment type="caution">
    <text evidence="1">The sequence shown here is derived from an EMBL/GenBank/DDBJ whole genome shotgun (WGS) entry which is preliminary data.</text>
</comment>
<evidence type="ECO:0000313" key="1">
    <source>
        <dbReference type="EMBL" id="TEB06346.1"/>
    </source>
</evidence>
<keyword evidence="2" id="KW-1185">Reference proteome</keyword>
<protein>
    <submittedName>
        <fullName evidence="1">Uncharacterized protein</fullName>
    </submittedName>
</protein>
<accession>A0A4Y7RBZ4</accession>
<organism evidence="1 2">
    <name type="scientific">Pelotomaculum propionicicum</name>
    <dbReference type="NCBI Taxonomy" id="258475"/>
    <lineage>
        <taxon>Bacteria</taxon>
        <taxon>Bacillati</taxon>
        <taxon>Bacillota</taxon>
        <taxon>Clostridia</taxon>
        <taxon>Eubacteriales</taxon>
        <taxon>Desulfotomaculaceae</taxon>
        <taxon>Pelotomaculum</taxon>
    </lineage>
</organism>
<name>A0A4Y7RBZ4_9FIRM</name>